<dbReference type="Proteomes" id="UP000285697">
    <property type="component" value="Unassembled WGS sequence"/>
</dbReference>
<dbReference type="GeneID" id="57433247"/>
<comment type="caution">
    <text evidence="6">The sequence shown here is derived from an EMBL/GenBank/DDBJ whole genome shotgun (WGS) entry which is preliminary data.</text>
</comment>
<proteinExistence type="predicted"/>
<dbReference type="Proteomes" id="UP001297422">
    <property type="component" value="Unassembled WGS sequence"/>
</dbReference>
<sequence>MNIKEAIKIIKDEKLQGYNMNEERYNRENEVVLRCENDKWIVYATDERASKVTNSQDIYFDEEEALDNFIDRLRALNRLRGYKVKTVTSI</sequence>
<dbReference type="EMBL" id="JAQMLR010000015">
    <property type="protein sequence ID" value="MDB8739708.1"/>
    <property type="molecule type" value="Genomic_DNA"/>
</dbReference>
<evidence type="ECO:0000313" key="9">
    <source>
        <dbReference type="EMBL" id="RHG22315.1"/>
    </source>
</evidence>
<dbReference type="Proteomes" id="UP001296643">
    <property type="component" value="Unassembled WGS sequence"/>
</dbReference>
<evidence type="ECO:0000313" key="1">
    <source>
        <dbReference type="EMBL" id="MCB5495251.1"/>
    </source>
</evidence>
<dbReference type="AlphaFoldDB" id="A0A396GEI3"/>
<dbReference type="EMBL" id="JAJBOM010000015">
    <property type="protein sequence ID" value="MCB5619724.1"/>
    <property type="molecule type" value="Genomic_DNA"/>
</dbReference>
<dbReference type="EMBL" id="JAPZEG010000032">
    <property type="protein sequence ID" value="MDE1205050.1"/>
    <property type="molecule type" value="Genomic_DNA"/>
</dbReference>
<reference evidence="4" key="5">
    <citation type="submission" date="2022-12" db="EMBL/GenBank/DDBJ databases">
        <title>Genome of R. gnavus strain RSHDN_120.</title>
        <authorList>
            <person name="Abdugheni R."/>
        </authorList>
    </citation>
    <scope>NUCLEOTIDE SEQUENCE</scope>
    <source>
        <strain evidence="4">RSHDN_120</strain>
    </source>
</reference>
<protein>
    <submittedName>
        <fullName evidence="3">Imm59 family immunity protein</fullName>
    </submittedName>
</protein>
<reference evidence="11 12" key="1">
    <citation type="submission" date="2018-08" db="EMBL/GenBank/DDBJ databases">
        <title>A genome reference for cultivated species of the human gut microbiota.</title>
        <authorList>
            <person name="Zou Y."/>
            <person name="Xue W."/>
            <person name="Luo G."/>
        </authorList>
    </citation>
    <scope>NUCLEOTIDE SEQUENCE [LARGE SCALE GENOMIC DNA]</scope>
    <source>
        <strain evidence="7 11">AF19-16AC</strain>
        <strain evidence="6 15">AF27-4BH</strain>
        <strain evidence="10 12">AM12-54</strain>
        <strain evidence="9 14">AM22-7AC</strain>
        <strain evidence="8 13">AM32-6</strain>
    </source>
</reference>
<dbReference type="EMBL" id="QRLN01000032">
    <property type="protein sequence ID" value="RHJ07311.1"/>
    <property type="molecule type" value="Genomic_DNA"/>
</dbReference>
<evidence type="ECO:0000313" key="5">
    <source>
        <dbReference type="EMBL" id="NSI19899.1"/>
    </source>
</evidence>
<evidence type="ECO:0000313" key="12">
    <source>
        <dbReference type="Proteomes" id="UP000283992"/>
    </source>
</evidence>
<dbReference type="EMBL" id="QRIA01000001">
    <property type="protein sequence ID" value="RHG22315.1"/>
    <property type="molecule type" value="Genomic_DNA"/>
</dbReference>
<evidence type="ECO:0000313" key="11">
    <source>
        <dbReference type="Proteomes" id="UP000283834"/>
    </source>
</evidence>
<evidence type="ECO:0000313" key="10">
    <source>
        <dbReference type="EMBL" id="RHJ07311.1"/>
    </source>
</evidence>
<evidence type="ECO:0000313" key="2">
    <source>
        <dbReference type="EMBL" id="MCB5619724.1"/>
    </source>
</evidence>
<evidence type="ECO:0000313" key="7">
    <source>
        <dbReference type="EMBL" id="RGT40386.1"/>
    </source>
</evidence>
<evidence type="ECO:0000313" key="14">
    <source>
        <dbReference type="Proteomes" id="UP000285697"/>
    </source>
</evidence>
<evidence type="ECO:0000313" key="4">
    <source>
        <dbReference type="EMBL" id="MDE1205050.1"/>
    </source>
</evidence>
<dbReference type="Proteomes" id="UP000286137">
    <property type="component" value="Unassembled WGS sequence"/>
</dbReference>
<dbReference type="EMBL" id="JAAIRM010000018">
    <property type="protein sequence ID" value="NSI19899.1"/>
    <property type="molecule type" value="Genomic_DNA"/>
</dbReference>
<dbReference type="EMBL" id="QRWQ01000003">
    <property type="protein sequence ID" value="RGT40386.1"/>
    <property type="molecule type" value="Genomic_DNA"/>
</dbReference>
<evidence type="ECO:0000313" key="6">
    <source>
        <dbReference type="EMBL" id="RGQ57927.1"/>
    </source>
</evidence>
<dbReference type="Proteomes" id="UP000284472">
    <property type="component" value="Unassembled WGS sequence"/>
</dbReference>
<dbReference type="Proteomes" id="UP001211731">
    <property type="component" value="Unassembled WGS sequence"/>
</dbReference>
<dbReference type="EMBL" id="QRTJ01000073">
    <property type="protein sequence ID" value="RGQ57927.1"/>
    <property type="molecule type" value="Genomic_DNA"/>
</dbReference>
<evidence type="ECO:0000313" key="8">
    <source>
        <dbReference type="EMBL" id="RHC98654.1"/>
    </source>
</evidence>
<dbReference type="RefSeq" id="WP_004221655.1">
    <property type="nucleotide sequence ID" value="NZ_AP031446.1"/>
</dbReference>
<dbReference type="Pfam" id="PF15597">
    <property type="entry name" value="Imm59"/>
    <property type="match status" value="1"/>
</dbReference>
<evidence type="ECO:0000313" key="15">
    <source>
        <dbReference type="Proteomes" id="UP000286137"/>
    </source>
</evidence>
<dbReference type="EMBL" id="QSIR01000070">
    <property type="protein sequence ID" value="RHC98654.1"/>
    <property type="molecule type" value="Genomic_DNA"/>
</dbReference>
<reference evidence="5" key="2">
    <citation type="journal article" date="2020" name="Cell Host Microbe">
        <title>Functional and Genomic Variation between Human-Derived Isolates of Lachnospiraceae Reveals Inter- and Intra-Species Diversity.</title>
        <authorList>
            <person name="Sorbara M.T."/>
            <person name="Littmann E.R."/>
            <person name="Fontana E."/>
            <person name="Moody T.U."/>
            <person name="Kohout C.E."/>
            <person name="Gjonbalaj M."/>
            <person name="Eaton V."/>
            <person name="Seok R."/>
            <person name="Leiner I.M."/>
            <person name="Pamer E.G."/>
        </authorList>
    </citation>
    <scope>NUCLEOTIDE SEQUENCE</scope>
    <source>
        <strain evidence="5">MSK.22.53</strain>
    </source>
</reference>
<dbReference type="Proteomes" id="UP000283834">
    <property type="component" value="Unassembled WGS sequence"/>
</dbReference>
<organism evidence="6 15">
    <name type="scientific">Mediterraneibacter gnavus</name>
    <name type="common">Ruminococcus gnavus</name>
    <dbReference type="NCBI Taxonomy" id="33038"/>
    <lineage>
        <taxon>Bacteria</taxon>
        <taxon>Bacillati</taxon>
        <taxon>Bacillota</taxon>
        <taxon>Clostridia</taxon>
        <taxon>Lachnospirales</taxon>
        <taxon>Lachnospiraceae</taxon>
        <taxon>Mediterraneibacter</taxon>
    </lineage>
</organism>
<dbReference type="Proteomes" id="UP001149331">
    <property type="component" value="Unassembled WGS sequence"/>
</dbReference>
<dbReference type="EMBL" id="JAJBNC010000035">
    <property type="protein sequence ID" value="MCB5495251.1"/>
    <property type="molecule type" value="Genomic_DNA"/>
</dbReference>
<dbReference type="InterPro" id="IPR028954">
    <property type="entry name" value="Imm59"/>
</dbReference>
<gene>
    <name evidence="10" type="ORF">DW142_14945</name>
    <name evidence="9" type="ORF">DW270_00065</name>
    <name evidence="8" type="ORF">DW812_18635</name>
    <name evidence="7" type="ORF">DWX36_03980</name>
    <name evidence="6" type="ORF">DWY88_17755</name>
    <name evidence="5" type="ORF">G4958_11140</name>
    <name evidence="2" type="ORF">LIQ08_11255</name>
    <name evidence="1" type="ORF">LIQ10_16170</name>
    <name evidence="4" type="ORF">O4N78_16085</name>
    <name evidence="3" type="ORF">PNU63_13170</name>
</gene>
<dbReference type="Proteomes" id="UP001297370">
    <property type="component" value="Unassembled WGS sequence"/>
</dbReference>
<evidence type="ECO:0000313" key="13">
    <source>
        <dbReference type="Proteomes" id="UP000284472"/>
    </source>
</evidence>
<reference evidence="1" key="4">
    <citation type="submission" date="2021-10" db="EMBL/GenBank/DDBJ databases">
        <title>Collection of gut derived symbiotic bacterial strains cultured from healthy donors.</title>
        <authorList>
            <person name="Lin H."/>
            <person name="Littmann E."/>
            <person name="Claire K."/>
            <person name="Pamer E."/>
        </authorList>
    </citation>
    <scope>NUCLEOTIDE SEQUENCE</scope>
    <source>
        <strain evidence="2">MSK.23.18</strain>
        <strain evidence="1">MSK.23.4</strain>
    </source>
</reference>
<reference evidence="5" key="3">
    <citation type="submission" date="2020-02" db="EMBL/GenBank/DDBJ databases">
        <authorList>
            <person name="Littmann E."/>
            <person name="Sorbara M."/>
        </authorList>
    </citation>
    <scope>NUCLEOTIDE SEQUENCE</scope>
    <source>
        <strain evidence="5">MSK.22.53</strain>
    </source>
</reference>
<evidence type="ECO:0000313" key="3">
    <source>
        <dbReference type="EMBL" id="MDB8739708.1"/>
    </source>
</evidence>
<name>A0A396GEI3_MEDGN</name>
<dbReference type="Proteomes" id="UP000283992">
    <property type="component" value="Unassembled WGS sequence"/>
</dbReference>
<accession>A0A396GEI3</accession>
<reference evidence="3" key="6">
    <citation type="submission" date="2023-01" db="EMBL/GenBank/DDBJ databases">
        <title>Human gut microbiome strain richness.</title>
        <authorList>
            <person name="Chen-Liaw A."/>
        </authorList>
    </citation>
    <scope>NUCLEOTIDE SEQUENCE</scope>
    <source>
        <strain evidence="3">1001217st1_A9_1001217B_191108</strain>
    </source>
</reference>